<proteinExistence type="predicted"/>
<dbReference type="Pfam" id="PF00196">
    <property type="entry name" value="GerE"/>
    <property type="match status" value="1"/>
</dbReference>
<dbReference type="SUPFAM" id="SSF46894">
    <property type="entry name" value="C-terminal effector domain of the bipartite response regulators"/>
    <property type="match status" value="1"/>
</dbReference>
<comment type="caution">
    <text evidence="2">Lacks conserved residue(s) required for the propagation of feature annotation.</text>
</comment>
<dbReference type="Proteomes" id="UP000304900">
    <property type="component" value="Unassembled WGS sequence"/>
</dbReference>
<organism evidence="5 6">
    <name type="scientific">Dyadobacter frigoris</name>
    <dbReference type="NCBI Taxonomy" id="2576211"/>
    <lineage>
        <taxon>Bacteria</taxon>
        <taxon>Pseudomonadati</taxon>
        <taxon>Bacteroidota</taxon>
        <taxon>Cytophagia</taxon>
        <taxon>Cytophagales</taxon>
        <taxon>Spirosomataceae</taxon>
        <taxon>Dyadobacter</taxon>
    </lineage>
</organism>
<dbReference type="PROSITE" id="PS00622">
    <property type="entry name" value="HTH_LUXR_1"/>
    <property type="match status" value="1"/>
</dbReference>
<sequence length="213" mass="24517">MHQVLLVNQDLGMHSDLCLLFQENDYESVLLDEVETGSEALRKVLDDSYDMLILNLDLPNTNMLGLINKLRLLNPDLPILIYSSELEYIFIKRYLTSGVNGYCFFQNDDASEILKAIGVISTGKWYISPEMVELIVEQALYSKKADRFDNLDEQEFEIFTHLIKGETVANIAKIMCVHLPTVSVYKTRILDKLRITNLIELKNIIKMPLQQEN</sequence>
<keyword evidence="1" id="KW-0238">DNA-binding</keyword>
<evidence type="ECO:0000256" key="1">
    <source>
        <dbReference type="ARBA" id="ARBA00023125"/>
    </source>
</evidence>
<dbReference type="OrthoDB" id="1013073at2"/>
<evidence type="ECO:0000259" key="4">
    <source>
        <dbReference type="PROSITE" id="PS50110"/>
    </source>
</evidence>
<dbReference type="Pfam" id="PF00072">
    <property type="entry name" value="Response_reg"/>
    <property type="match status" value="1"/>
</dbReference>
<dbReference type="PROSITE" id="PS50110">
    <property type="entry name" value="RESPONSE_REGULATORY"/>
    <property type="match status" value="1"/>
</dbReference>
<name>A0A4U6D0Q6_9BACT</name>
<dbReference type="SUPFAM" id="SSF52172">
    <property type="entry name" value="CheY-like"/>
    <property type="match status" value="1"/>
</dbReference>
<dbReference type="RefSeq" id="WP_137343753.1">
    <property type="nucleotide sequence ID" value="NZ_BSQH01000016.1"/>
</dbReference>
<dbReference type="SMART" id="SM00448">
    <property type="entry name" value="REC"/>
    <property type="match status" value="1"/>
</dbReference>
<dbReference type="PANTHER" id="PTHR45566">
    <property type="entry name" value="HTH-TYPE TRANSCRIPTIONAL REGULATOR YHJB-RELATED"/>
    <property type="match status" value="1"/>
</dbReference>
<dbReference type="InterPro" id="IPR001789">
    <property type="entry name" value="Sig_transdc_resp-reg_receiver"/>
</dbReference>
<dbReference type="GO" id="GO:0006355">
    <property type="term" value="P:regulation of DNA-templated transcription"/>
    <property type="evidence" value="ECO:0007669"/>
    <property type="project" value="InterPro"/>
</dbReference>
<evidence type="ECO:0000313" key="5">
    <source>
        <dbReference type="EMBL" id="TKT87324.1"/>
    </source>
</evidence>
<dbReference type="Gene3D" id="3.40.50.2300">
    <property type="match status" value="1"/>
</dbReference>
<reference evidence="5 6" key="1">
    <citation type="submission" date="2019-05" db="EMBL/GenBank/DDBJ databases">
        <title>Dyadobacter AR-3-8 sp. nov., isolated from arctic soil.</title>
        <authorList>
            <person name="Chaudhary D.K."/>
        </authorList>
    </citation>
    <scope>NUCLEOTIDE SEQUENCE [LARGE SCALE GENOMIC DNA]</scope>
    <source>
        <strain evidence="5 6">AR-3-8</strain>
    </source>
</reference>
<dbReference type="InterPro" id="IPR000792">
    <property type="entry name" value="Tscrpt_reg_LuxR_C"/>
</dbReference>
<feature type="domain" description="Response regulatory" evidence="4">
    <location>
        <begin position="3"/>
        <end position="120"/>
    </location>
</feature>
<dbReference type="GO" id="GO:0000160">
    <property type="term" value="P:phosphorelay signal transduction system"/>
    <property type="evidence" value="ECO:0007669"/>
    <property type="project" value="InterPro"/>
</dbReference>
<evidence type="ECO:0000259" key="3">
    <source>
        <dbReference type="PROSITE" id="PS50043"/>
    </source>
</evidence>
<dbReference type="InterPro" id="IPR051015">
    <property type="entry name" value="EvgA-like"/>
</dbReference>
<protein>
    <submittedName>
        <fullName evidence="5">Response regulator transcription factor</fullName>
    </submittedName>
</protein>
<gene>
    <name evidence="5" type="ORF">FDK13_30205</name>
</gene>
<dbReference type="EMBL" id="SZVO01000020">
    <property type="protein sequence ID" value="TKT87324.1"/>
    <property type="molecule type" value="Genomic_DNA"/>
</dbReference>
<dbReference type="GO" id="GO:0003677">
    <property type="term" value="F:DNA binding"/>
    <property type="evidence" value="ECO:0007669"/>
    <property type="project" value="UniProtKB-KW"/>
</dbReference>
<accession>A0A4U6D0Q6</accession>
<dbReference type="PROSITE" id="PS50043">
    <property type="entry name" value="HTH_LUXR_2"/>
    <property type="match status" value="1"/>
</dbReference>
<comment type="caution">
    <text evidence="5">The sequence shown here is derived from an EMBL/GenBank/DDBJ whole genome shotgun (WGS) entry which is preliminary data.</text>
</comment>
<feature type="domain" description="HTH luxR-type" evidence="3">
    <location>
        <begin position="144"/>
        <end position="209"/>
    </location>
</feature>
<dbReference type="InterPro" id="IPR016032">
    <property type="entry name" value="Sig_transdc_resp-reg_C-effctor"/>
</dbReference>
<dbReference type="AlphaFoldDB" id="A0A4U6D0Q6"/>
<keyword evidence="6" id="KW-1185">Reference proteome</keyword>
<evidence type="ECO:0000256" key="2">
    <source>
        <dbReference type="PROSITE-ProRule" id="PRU00169"/>
    </source>
</evidence>
<dbReference type="InterPro" id="IPR011006">
    <property type="entry name" value="CheY-like_superfamily"/>
</dbReference>
<evidence type="ECO:0000313" key="6">
    <source>
        <dbReference type="Proteomes" id="UP000304900"/>
    </source>
</evidence>
<dbReference type="SMART" id="SM00421">
    <property type="entry name" value="HTH_LUXR"/>
    <property type="match status" value="1"/>
</dbReference>
<dbReference type="PANTHER" id="PTHR45566:SF1">
    <property type="entry name" value="HTH-TYPE TRANSCRIPTIONAL REGULATOR YHJB-RELATED"/>
    <property type="match status" value="1"/>
</dbReference>